<evidence type="ECO:0000313" key="2">
    <source>
        <dbReference type="EMBL" id="PQD95353.1"/>
    </source>
</evidence>
<dbReference type="Pfam" id="PF01636">
    <property type="entry name" value="APH"/>
    <property type="match status" value="1"/>
</dbReference>
<evidence type="ECO:0000259" key="1">
    <source>
        <dbReference type="Pfam" id="PF01636"/>
    </source>
</evidence>
<dbReference type="Gene3D" id="3.90.1200.10">
    <property type="match status" value="1"/>
</dbReference>
<keyword evidence="3" id="KW-1185">Reference proteome</keyword>
<dbReference type="PANTHER" id="PTHR39179:SF3">
    <property type="entry name" value="COTS-RELATED PROTEIN"/>
    <property type="match status" value="1"/>
</dbReference>
<accession>A0A2S7N013</accession>
<organism evidence="2 3">
    <name type="scientific">Pradoshia eiseniae</name>
    <dbReference type="NCBI Taxonomy" id="2064768"/>
    <lineage>
        <taxon>Bacteria</taxon>
        <taxon>Bacillati</taxon>
        <taxon>Bacillota</taxon>
        <taxon>Bacilli</taxon>
        <taxon>Bacillales</taxon>
        <taxon>Bacillaceae</taxon>
        <taxon>Pradoshia</taxon>
    </lineage>
</organism>
<dbReference type="AlphaFoldDB" id="A0A2S7N013"/>
<dbReference type="Proteomes" id="UP000239663">
    <property type="component" value="Unassembled WGS sequence"/>
</dbReference>
<dbReference type="GO" id="GO:0042601">
    <property type="term" value="C:endospore-forming forespore"/>
    <property type="evidence" value="ECO:0007669"/>
    <property type="project" value="TreeGrafter"/>
</dbReference>
<sequence>MLQNAFLAFLWTNVYTDEGEGAFIKLMGWLWSVYQRMLCQLKERLNLRRDKMEPRGGYYSKKLPDVMSEYNLSIEDYEIIKELKYDKVWLVKDKKYGRKLVVKRLEKTKSVFPILLHQKLDKSNLLVPPVILSRDGEAYVQIKERYFYVNEFVGSLKKISTDRRIEALAAFHKTARFKELRGIDEGLEEEGLEGFLNDYSLKIKQMCDWGESVKNPALKKKLVEMERMGKKIYQLIQSYDVKSYLQKMKDKHSICHADYNMNNAYLTKEGKSLILDFDFANFGPPIYDFRFLMESLMRKEDQDMKKMLVSLFTIYFDKLPEDRRYRDLYLLDSMFPHDFYSQVSSIVNKEGLNGLEKNKKRLIQLAGREKKKYRFLLKEELK</sequence>
<dbReference type="InterPro" id="IPR011009">
    <property type="entry name" value="Kinase-like_dom_sf"/>
</dbReference>
<protein>
    <recommendedName>
        <fullName evidence="1">Aminoglycoside phosphotransferase domain-containing protein</fullName>
    </recommendedName>
</protein>
<dbReference type="InterPro" id="IPR002575">
    <property type="entry name" value="Aminoglycoside_PTrfase"/>
</dbReference>
<feature type="domain" description="Aminoglycoside phosphotransferase" evidence="1">
    <location>
        <begin position="135"/>
        <end position="302"/>
    </location>
</feature>
<dbReference type="EMBL" id="PKOZ01000004">
    <property type="protein sequence ID" value="PQD95353.1"/>
    <property type="molecule type" value="Genomic_DNA"/>
</dbReference>
<reference evidence="2 3" key="1">
    <citation type="submission" date="2017-12" db="EMBL/GenBank/DDBJ databases">
        <title>Taxonomic description and draft genome of Pradoshia cofamensis Gen. nov., sp. nov., a thermotolerant bacillale isolated from anterior gut of earthworm Eisenia fetida.</title>
        <authorList>
            <person name="Saha T."/>
            <person name="Chakraborty R."/>
        </authorList>
    </citation>
    <scope>NUCLEOTIDE SEQUENCE [LARGE SCALE GENOMIC DNA]</scope>
    <source>
        <strain evidence="2 3">EAG3</strain>
    </source>
</reference>
<dbReference type="Gene3D" id="3.30.200.20">
    <property type="entry name" value="Phosphorylase Kinase, domain 1"/>
    <property type="match status" value="1"/>
</dbReference>
<evidence type="ECO:0000313" key="3">
    <source>
        <dbReference type="Proteomes" id="UP000239663"/>
    </source>
</evidence>
<name>A0A2S7N013_9BACI</name>
<dbReference type="PANTHER" id="PTHR39179">
    <property type="entry name" value="SPORE COAT PROTEIN I"/>
    <property type="match status" value="1"/>
</dbReference>
<comment type="caution">
    <text evidence="2">The sequence shown here is derived from an EMBL/GenBank/DDBJ whole genome shotgun (WGS) entry which is preliminary data.</text>
</comment>
<proteinExistence type="predicted"/>
<dbReference type="SUPFAM" id="SSF56112">
    <property type="entry name" value="Protein kinase-like (PK-like)"/>
    <property type="match status" value="1"/>
</dbReference>
<gene>
    <name evidence="2" type="ORF">CYL18_08680</name>
</gene>
<dbReference type="InterPro" id="IPR047175">
    <property type="entry name" value="CotS-like"/>
</dbReference>